<dbReference type="AlphaFoldDB" id="A0A286XVD3"/>
<dbReference type="Pfam" id="PF02023">
    <property type="entry name" value="SCAN"/>
    <property type="match status" value="1"/>
</dbReference>
<reference evidence="8" key="2">
    <citation type="submission" date="2025-08" db="UniProtKB">
        <authorList>
            <consortium name="Ensembl"/>
        </authorList>
    </citation>
    <scope>IDENTIFICATION</scope>
    <source>
        <strain evidence="8">2N</strain>
    </source>
</reference>
<sequence>MRLTMLGPPEDNEPVMVKLEDSEEEEEAALWDLEPEAARLRFRGFCYEEAVGPQETLVQLRELCHQWLQPELHSKEQIMELLVLEQFLGVLPPEIQAQVQERQPSSPGEAADLVDRLRWELGGPRRWSCWSLGLYLYLLSYLRPRDTRLRWSPLPTVTPGLRGPHGGSSLGPCGMRTL</sequence>
<dbReference type="InterPro" id="IPR038269">
    <property type="entry name" value="SCAN_sf"/>
</dbReference>
<name>A0A286XVD3_CAVPO</name>
<evidence type="ECO:0000256" key="4">
    <source>
        <dbReference type="ARBA" id="ARBA00022833"/>
    </source>
</evidence>
<dbReference type="PROSITE" id="PS50804">
    <property type="entry name" value="SCAN_BOX"/>
    <property type="match status" value="1"/>
</dbReference>
<proteinExistence type="predicted"/>
<reference evidence="9" key="1">
    <citation type="journal article" date="2011" name="Nature">
        <title>A high-resolution map of human evolutionary constraint using 29 mammals.</title>
        <authorList>
            <person name="Lindblad-Toh K."/>
            <person name="Garber M."/>
            <person name="Zuk O."/>
            <person name="Lin M.F."/>
            <person name="Parker B.J."/>
            <person name="Washietl S."/>
            <person name="Kheradpour P."/>
            <person name="Ernst J."/>
            <person name="Jordan G."/>
            <person name="Mauceli E."/>
            <person name="Ward L.D."/>
            <person name="Lowe C.B."/>
            <person name="Holloway A.K."/>
            <person name="Clamp M."/>
            <person name="Gnerre S."/>
            <person name="Alfoldi J."/>
            <person name="Beal K."/>
            <person name="Chang J."/>
            <person name="Clawson H."/>
            <person name="Cuff J."/>
            <person name="Di Palma F."/>
            <person name="Fitzgerald S."/>
            <person name="Flicek P."/>
            <person name="Guttman M."/>
            <person name="Hubisz M.J."/>
            <person name="Jaffe D.B."/>
            <person name="Jungreis I."/>
            <person name="Kent W.J."/>
            <person name="Kostka D."/>
            <person name="Lara M."/>
            <person name="Martins A.L."/>
            <person name="Massingham T."/>
            <person name="Moltke I."/>
            <person name="Raney B.J."/>
            <person name="Rasmussen M.D."/>
            <person name="Robinson J."/>
            <person name="Stark A."/>
            <person name="Vilella A.J."/>
            <person name="Wen J."/>
            <person name="Xie X."/>
            <person name="Zody M.C."/>
            <person name="Baldwin J."/>
            <person name="Bloom T."/>
            <person name="Chin C.W."/>
            <person name="Heiman D."/>
            <person name="Nicol R."/>
            <person name="Nusbaum C."/>
            <person name="Young S."/>
            <person name="Wilkinson J."/>
            <person name="Worley K.C."/>
            <person name="Kovar C.L."/>
            <person name="Muzny D.M."/>
            <person name="Gibbs R.A."/>
            <person name="Cree A."/>
            <person name="Dihn H.H."/>
            <person name="Fowler G."/>
            <person name="Jhangiani S."/>
            <person name="Joshi V."/>
            <person name="Lee S."/>
            <person name="Lewis L.R."/>
            <person name="Nazareth L.V."/>
            <person name="Okwuonu G."/>
            <person name="Santibanez J."/>
            <person name="Warren W.C."/>
            <person name="Mardis E.R."/>
            <person name="Weinstock G.M."/>
            <person name="Wilson R.K."/>
            <person name="Delehaunty K."/>
            <person name="Dooling D."/>
            <person name="Fronik C."/>
            <person name="Fulton L."/>
            <person name="Fulton B."/>
            <person name="Graves T."/>
            <person name="Minx P."/>
            <person name="Sodergren E."/>
            <person name="Birney E."/>
            <person name="Margulies E.H."/>
            <person name="Herrero J."/>
            <person name="Green E.D."/>
            <person name="Haussler D."/>
            <person name="Siepel A."/>
            <person name="Goldman N."/>
            <person name="Pollard K.S."/>
            <person name="Pedersen J.S."/>
            <person name="Lander E.S."/>
            <person name="Kellis M."/>
        </authorList>
    </citation>
    <scope>NUCLEOTIDE SEQUENCE [LARGE SCALE GENOMIC DNA]</scope>
    <source>
        <strain evidence="9">2N</strain>
    </source>
</reference>
<protein>
    <submittedName>
        <fullName evidence="8">Myeloid zinc finger 1</fullName>
    </submittedName>
</protein>
<dbReference type="SUPFAM" id="SSF47353">
    <property type="entry name" value="Retrovirus capsid dimerization domain-like"/>
    <property type="match status" value="1"/>
</dbReference>
<dbReference type="VEuPathDB" id="HostDB:ENSCPOG00000009921"/>
<keyword evidence="5 6" id="KW-0539">Nucleus</keyword>
<dbReference type="FunFam" id="1.10.4020.10:FF:000001">
    <property type="entry name" value="zinc finger protein 263 isoform X1"/>
    <property type="match status" value="1"/>
</dbReference>
<reference evidence="8" key="3">
    <citation type="submission" date="2025-09" db="UniProtKB">
        <authorList>
            <consortium name="Ensembl"/>
        </authorList>
    </citation>
    <scope>IDENTIFICATION</scope>
    <source>
        <strain evidence="8">2N</strain>
    </source>
</reference>
<accession>A0A286XVD3</accession>
<dbReference type="PANTHER" id="PTHR45935">
    <property type="entry name" value="PROTEIN ZBED8-RELATED"/>
    <property type="match status" value="1"/>
</dbReference>
<evidence type="ECO:0000256" key="1">
    <source>
        <dbReference type="ARBA" id="ARBA00022723"/>
    </source>
</evidence>
<dbReference type="GO" id="GO:0008270">
    <property type="term" value="F:zinc ion binding"/>
    <property type="evidence" value="ECO:0007669"/>
    <property type="project" value="UniProtKB-KW"/>
</dbReference>
<dbReference type="InterPro" id="IPR050916">
    <property type="entry name" value="SCAN-C2H2_zinc_finger"/>
</dbReference>
<evidence type="ECO:0000256" key="2">
    <source>
        <dbReference type="ARBA" id="ARBA00022737"/>
    </source>
</evidence>
<dbReference type="InterPro" id="IPR003309">
    <property type="entry name" value="SCAN_dom"/>
</dbReference>
<dbReference type="EMBL" id="AAKN02042125">
    <property type="status" value="NOT_ANNOTATED_CDS"/>
    <property type="molecule type" value="Genomic_DNA"/>
</dbReference>
<dbReference type="Gene3D" id="1.10.4020.10">
    <property type="entry name" value="DNA breaking-rejoining enzymes"/>
    <property type="match status" value="1"/>
</dbReference>
<dbReference type="CDD" id="cd07936">
    <property type="entry name" value="SCAN"/>
    <property type="match status" value="1"/>
</dbReference>
<keyword evidence="9" id="KW-1185">Reference proteome</keyword>
<dbReference type="GeneTree" id="ENSGT00950000182890"/>
<evidence type="ECO:0000313" key="9">
    <source>
        <dbReference type="Proteomes" id="UP000005447"/>
    </source>
</evidence>
<evidence type="ECO:0000256" key="5">
    <source>
        <dbReference type="ARBA" id="ARBA00023242"/>
    </source>
</evidence>
<feature type="domain" description="SCAN box" evidence="7">
    <location>
        <begin position="39"/>
        <end position="121"/>
    </location>
</feature>
<dbReference type="PANTHER" id="PTHR45935:SF31">
    <property type="entry name" value="MYELOID ZINC FINGER 1"/>
    <property type="match status" value="1"/>
</dbReference>
<dbReference type="Proteomes" id="UP000005447">
    <property type="component" value="Unassembled WGS sequence"/>
</dbReference>
<dbReference type="Ensembl" id="ENSCPOT00000035534.1">
    <property type="protein sequence ID" value="ENSCPOP00000029498.1"/>
    <property type="gene ID" value="ENSCPOG00000009921.4"/>
</dbReference>
<dbReference type="SMART" id="SM00431">
    <property type="entry name" value="SCAN"/>
    <property type="match status" value="1"/>
</dbReference>
<dbReference type="GO" id="GO:0005634">
    <property type="term" value="C:nucleus"/>
    <property type="evidence" value="ECO:0007669"/>
    <property type="project" value="UniProtKB-SubCell"/>
</dbReference>
<dbReference type="Bgee" id="ENSCPOG00000009921">
    <property type="expression patterns" value="Expressed in frontal cortex and 13 other cell types or tissues"/>
</dbReference>
<keyword evidence="3" id="KW-0863">Zinc-finger</keyword>
<keyword evidence="2" id="KW-0677">Repeat</keyword>
<keyword evidence="1" id="KW-0479">Metal-binding</keyword>
<comment type="subcellular location">
    <subcellularLocation>
        <location evidence="6">Nucleus</location>
    </subcellularLocation>
</comment>
<evidence type="ECO:0000259" key="7">
    <source>
        <dbReference type="PROSITE" id="PS50804"/>
    </source>
</evidence>
<gene>
    <name evidence="8" type="primary">MZF1</name>
</gene>
<keyword evidence="4" id="KW-0862">Zinc</keyword>
<evidence type="ECO:0000256" key="3">
    <source>
        <dbReference type="ARBA" id="ARBA00022771"/>
    </source>
</evidence>
<organism evidence="8 9">
    <name type="scientific">Cavia porcellus</name>
    <name type="common">Guinea pig</name>
    <dbReference type="NCBI Taxonomy" id="10141"/>
    <lineage>
        <taxon>Eukaryota</taxon>
        <taxon>Metazoa</taxon>
        <taxon>Chordata</taxon>
        <taxon>Craniata</taxon>
        <taxon>Vertebrata</taxon>
        <taxon>Euteleostomi</taxon>
        <taxon>Mammalia</taxon>
        <taxon>Eutheria</taxon>
        <taxon>Euarchontoglires</taxon>
        <taxon>Glires</taxon>
        <taxon>Rodentia</taxon>
        <taxon>Hystricomorpha</taxon>
        <taxon>Caviidae</taxon>
        <taxon>Cavia</taxon>
    </lineage>
</organism>
<evidence type="ECO:0000256" key="6">
    <source>
        <dbReference type="PROSITE-ProRule" id="PRU00187"/>
    </source>
</evidence>
<evidence type="ECO:0000313" key="8">
    <source>
        <dbReference type="Ensembl" id="ENSCPOP00000029498.1"/>
    </source>
</evidence>